<dbReference type="PANTHER" id="PTHR35046:SF26">
    <property type="entry name" value="RNA-DIRECTED DNA POLYMERASE"/>
    <property type="match status" value="1"/>
</dbReference>
<dbReference type="Gene3D" id="3.30.70.270">
    <property type="match status" value="1"/>
</dbReference>
<dbReference type="Gene3D" id="3.10.10.10">
    <property type="entry name" value="HIV Type 1 Reverse Transcriptase, subunit A, domain 1"/>
    <property type="match status" value="1"/>
</dbReference>
<dbReference type="AlphaFoldDB" id="A0A371IEI2"/>
<dbReference type="Proteomes" id="UP000257109">
    <property type="component" value="Unassembled WGS sequence"/>
</dbReference>
<name>A0A371IEI2_MUCPR</name>
<dbReference type="EMBL" id="QJKJ01000288">
    <property type="protein sequence ID" value="RDY13393.1"/>
    <property type="molecule type" value="Genomic_DNA"/>
</dbReference>
<sequence length="77" mass="8759">MESKSPCVVFVILVSKKDGSWRMCMDNHLINAITVKYRHHIPHFDDLLDELGADITKSTCEKVMNGIHPLRPNLVSL</sequence>
<evidence type="ECO:0000313" key="1">
    <source>
        <dbReference type="EMBL" id="RDY13393.1"/>
    </source>
</evidence>
<dbReference type="SUPFAM" id="SSF56672">
    <property type="entry name" value="DNA/RNA polymerases"/>
    <property type="match status" value="1"/>
</dbReference>
<protein>
    <submittedName>
        <fullName evidence="1">Uncharacterized protein</fullName>
    </submittedName>
</protein>
<feature type="non-terminal residue" evidence="1">
    <location>
        <position position="1"/>
    </location>
</feature>
<dbReference type="InterPro" id="IPR043502">
    <property type="entry name" value="DNA/RNA_pol_sf"/>
</dbReference>
<evidence type="ECO:0000313" key="2">
    <source>
        <dbReference type="Proteomes" id="UP000257109"/>
    </source>
</evidence>
<dbReference type="PANTHER" id="PTHR35046">
    <property type="entry name" value="ZINC KNUCKLE (CCHC-TYPE) FAMILY PROTEIN"/>
    <property type="match status" value="1"/>
</dbReference>
<dbReference type="InterPro" id="IPR043128">
    <property type="entry name" value="Rev_trsase/Diguanyl_cyclase"/>
</dbReference>
<organism evidence="1 2">
    <name type="scientific">Mucuna pruriens</name>
    <name type="common">Velvet bean</name>
    <name type="synonym">Dolichos pruriens</name>
    <dbReference type="NCBI Taxonomy" id="157652"/>
    <lineage>
        <taxon>Eukaryota</taxon>
        <taxon>Viridiplantae</taxon>
        <taxon>Streptophyta</taxon>
        <taxon>Embryophyta</taxon>
        <taxon>Tracheophyta</taxon>
        <taxon>Spermatophyta</taxon>
        <taxon>Magnoliopsida</taxon>
        <taxon>eudicotyledons</taxon>
        <taxon>Gunneridae</taxon>
        <taxon>Pentapetalae</taxon>
        <taxon>rosids</taxon>
        <taxon>fabids</taxon>
        <taxon>Fabales</taxon>
        <taxon>Fabaceae</taxon>
        <taxon>Papilionoideae</taxon>
        <taxon>50 kb inversion clade</taxon>
        <taxon>NPAAA clade</taxon>
        <taxon>indigoferoid/millettioid clade</taxon>
        <taxon>Phaseoleae</taxon>
        <taxon>Mucuna</taxon>
    </lineage>
</organism>
<gene>
    <name evidence="1" type="ORF">CR513_01700</name>
</gene>
<comment type="caution">
    <text evidence="1">The sequence shown here is derived from an EMBL/GenBank/DDBJ whole genome shotgun (WGS) entry which is preliminary data.</text>
</comment>
<keyword evidence="2" id="KW-1185">Reference proteome</keyword>
<accession>A0A371IEI2</accession>
<proteinExistence type="predicted"/>
<reference evidence="1" key="1">
    <citation type="submission" date="2018-05" db="EMBL/GenBank/DDBJ databases">
        <title>Draft genome of Mucuna pruriens seed.</title>
        <authorList>
            <person name="Nnadi N.E."/>
            <person name="Vos R."/>
            <person name="Hasami M.H."/>
            <person name="Devisetty U.K."/>
            <person name="Aguiy J.C."/>
        </authorList>
    </citation>
    <scope>NUCLEOTIDE SEQUENCE [LARGE SCALE GENOMIC DNA]</scope>
    <source>
        <strain evidence="1">JCA_2017</strain>
    </source>
</reference>
<dbReference type="OrthoDB" id="1924993at2759"/>